<accession>A0A5C5W8C2</accession>
<feature type="signal peptide" evidence="1">
    <location>
        <begin position="1"/>
        <end position="50"/>
    </location>
</feature>
<comment type="caution">
    <text evidence="3">The sequence shown here is derived from an EMBL/GenBank/DDBJ whole genome shotgun (WGS) entry which is preliminary data.</text>
</comment>
<feature type="chain" id="PRO_5022779627" description="3-keto-alpha-glucoside-1,2-lyase/3-keto-2-hydroxy-glucal hydratase domain-containing protein" evidence="1">
    <location>
        <begin position="51"/>
        <end position="289"/>
    </location>
</feature>
<evidence type="ECO:0000313" key="3">
    <source>
        <dbReference type="EMBL" id="TWT46970.1"/>
    </source>
</evidence>
<dbReference type="InterPro" id="IPR010496">
    <property type="entry name" value="AL/BT2_dom"/>
</dbReference>
<proteinExistence type="predicted"/>
<evidence type="ECO:0000256" key="1">
    <source>
        <dbReference type="SAM" id="SignalP"/>
    </source>
</evidence>
<dbReference type="EMBL" id="SIHI01000027">
    <property type="protein sequence ID" value="TWT46970.1"/>
    <property type="molecule type" value="Genomic_DNA"/>
</dbReference>
<dbReference type="Pfam" id="PF06439">
    <property type="entry name" value="3keto-disac_hyd"/>
    <property type="match status" value="1"/>
</dbReference>
<gene>
    <name evidence="3" type="ORF">KOR42_43140</name>
</gene>
<keyword evidence="4" id="KW-1185">Reference proteome</keyword>
<protein>
    <recommendedName>
        <fullName evidence="2">3-keto-alpha-glucoside-1,2-lyase/3-keto-2-hydroxy-glucal hydratase domain-containing protein</fullName>
    </recommendedName>
</protein>
<sequence precursor="true">MLYLTPSRQTSRTTVSTLTILYLCSKVTSMKVSTLSYCALLASCCSFVQADEYLNGIEWESPAIVTVDENGIPSDATVLFDGTDLSAWEGSDNWKIEDGAMVSGEGDVRTKEAFGDCQLHIEWSAPTPPSGSGQGRGNSGVFLMNTYEIQVLDSYENETYHDGQAGAIYKQTPPQVNATKAPGDWNVYDIIWTAPRFNDDGSLKSPAYITALHNGVLILNHFELKGDTPFNRPPHYQQHADRLPIRLQDHGNPVRFRNIWIRGIKDAAGEQTRDPFLRDGQGNEKPIEK</sequence>
<name>A0A5C5W8C2_9PLAN</name>
<evidence type="ECO:0000259" key="2">
    <source>
        <dbReference type="Pfam" id="PF06439"/>
    </source>
</evidence>
<dbReference type="AlphaFoldDB" id="A0A5C5W8C2"/>
<evidence type="ECO:0000313" key="4">
    <source>
        <dbReference type="Proteomes" id="UP000317243"/>
    </source>
</evidence>
<dbReference type="Proteomes" id="UP000317243">
    <property type="component" value="Unassembled WGS sequence"/>
</dbReference>
<feature type="domain" description="3-keto-alpha-glucoside-1,2-lyase/3-keto-2-hydroxy-glucal hydratase" evidence="2">
    <location>
        <begin position="76"/>
        <end position="262"/>
    </location>
</feature>
<dbReference type="Gene3D" id="2.60.120.560">
    <property type="entry name" value="Exo-inulinase, domain 1"/>
    <property type="match status" value="1"/>
</dbReference>
<dbReference type="GO" id="GO:0016787">
    <property type="term" value="F:hydrolase activity"/>
    <property type="evidence" value="ECO:0007669"/>
    <property type="project" value="InterPro"/>
</dbReference>
<reference evidence="3 4" key="1">
    <citation type="submission" date="2019-02" db="EMBL/GenBank/DDBJ databases">
        <title>Deep-cultivation of Planctomycetes and their phenomic and genomic characterization uncovers novel biology.</title>
        <authorList>
            <person name="Wiegand S."/>
            <person name="Jogler M."/>
            <person name="Boedeker C."/>
            <person name="Pinto D."/>
            <person name="Vollmers J."/>
            <person name="Rivas-Marin E."/>
            <person name="Kohn T."/>
            <person name="Peeters S.H."/>
            <person name="Heuer A."/>
            <person name="Rast P."/>
            <person name="Oberbeckmann S."/>
            <person name="Bunk B."/>
            <person name="Jeske O."/>
            <person name="Meyerdierks A."/>
            <person name="Storesund J.E."/>
            <person name="Kallscheuer N."/>
            <person name="Luecker S."/>
            <person name="Lage O.M."/>
            <person name="Pohl T."/>
            <person name="Merkel B.J."/>
            <person name="Hornburger P."/>
            <person name="Mueller R.-W."/>
            <person name="Bruemmer F."/>
            <person name="Labrenz M."/>
            <person name="Spormann A.M."/>
            <person name="Op Den Camp H."/>
            <person name="Overmann J."/>
            <person name="Amann R."/>
            <person name="Jetten M.S.M."/>
            <person name="Mascher T."/>
            <person name="Medema M.H."/>
            <person name="Devos D.P."/>
            <person name="Kaster A.-K."/>
            <person name="Ovreas L."/>
            <person name="Rohde M."/>
            <person name="Galperin M.Y."/>
            <person name="Jogler C."/>
        </authorList>
    </citation>
    <scope>NUCLEOTIDE SEQUENCE [LARGE SCALE GENOMIC DNA]</scope>
    <source>
        <strain evidence="3 4">KOR42</strain>
    </source>
</reference>
<keyword evidence="1" id="KW-0732">Signal</keyword>
<organism evidence="3 4">
    <name type="scientific">Thalassoglobus neptunius</name>
    <dbReference type="NCBI Taxonomy" id="1938619"/>
    <lineage>
        <taxon>Bacteria</taxon>
        <taxon>Pseudomonadati</taxon>
        <taxon>Planctomycetota</taxon>
        <taxon>Planctomycetia</taxon>
        <taxon>Planctomycetales</taxon>
        <taxon>Planctomycetaceae</taxon>
        <taxon>Thalassoglobus</taxon>
    </lineage>
</organism>